<dbReference type="PANTHER" id="PTHR11242">
    <property type="entry name" value="ARYL HYDROCARBON RECEPTOR INTERACTING PROTEIN RELATED"/>
    <property type="match status" value="1"/>
</dbReference>
<name>A0A9N8VME9_9GLOM</name>
<sequence length="270" mass="31505">MADSSNIKEKEDKLANAKIEKDKGNEYFKAGDINNALRHYYISLLNLNGLENDKSFAIFRKEQEEEPKKDPLHEDITKTTSVIYSNMAACHIKKEKWSKAIERADEVMISHINLCRHLAKNNINAKALKKDPENTKALFRRAQALIKDGNTTKAREDLTKLTAKDPDDGAIKREWQLLKAKEKEQERKQRKELAGMFDRMKREDEKEERSKKQQQQKVEQEQKISEIKDDEPKISEIKDDEPKITEIKDDEPKITEIKDDEPKISEIKDE</sequence>
<feature type="compositionally biased region" description="Basic and acidic residues" evidence="3">
    <location>
        <begin position="218"/>
        <end position="270"/>
    </location>
</feature>
<comment type="caution">
    <text evidence="4">The sequence shown here is derived from an EMBL/GenBank/DDBJ whole genome shotgun (WGS) entry which is preliminary data.</text>
</comment>
<evidence type="ECO:0000313" key="5">
    <source>
        <dbReference type="Proteomes" id="UP000789706"/>
    </source>
</evidence>
<protein>
    <submittedName>
        <fullName evidence="4">1804_t:CDS:1</fullName>
    </submittedName>
</protein>
<dbReference type="InterPro" id="IPR011990">
    <property type="entry name" value="TPR-like_helical_dom_sf"/>
</dbReference>
<dbReference type="Gene3D" id="1.25.40.10">
    <property type="entry name" value="Tetratricopeptide repeat domain"/>
    <property type="match status" value="1"/>
</dbReference>
<organism evidence="4 5">
    <name type="scientific">Diversispora eburnea</name>
    <dbReference type="NCBI Taxonomy" id="1213867"/>
    <lineage>
        <taxon>Eukaryota</taxon>
        <taxon>Fungi</taxon>
        <taxon>Fungi incertae sedis</taxon>
        <taxon>Mucoromycota</taxon>
        <taxon>Glomeromycotina</taxon>
        <taxon>Glomeromycetes</taxon>
        <taxon>Diversisporales</taxon>
        <taxon>Diversisporaceae</taxon>
        <taxon>Diversispora</taxon>
    </lineage>
</organism>
<accession>A0A9N8VME9</accession>
<dbReference type="Proteomes" id="UP000789706">
    <property type="component" value="Unassembled WGS sequence"/>
</dbReference>
<keyword evidence="5" id="KW-1185">Reference proteome</keyword>
<dbReference type="InterPro" id="IPR039663">
    <property type="entry name" value="AIP/AIPL1/TTC9"/>
</dbReference>
<dbReference type="Pfam" id="PF14559">
    <property type="entry name" value="TPR_19"/>
    <property type="match status" value="1"/>
</dbReference>
<dbReference type="OrthoDB" id="433738at2759"/>
<dbReference type="SUPFAM" id="SSF48452">
    <property type="entry name" value="TPR-like"/>
    <property type="match status" value="1"/>
</dbReference>
<keyword evidence="1" id="KW-0677">Repeat</keyword>
<evidence type="ECO:0000256" key="1">
    <source>
        <dbReference type="ARBA" id="ARBA00022737"/>
    </source>
</evidence>
<keyword evidence="2" id="KW-0802">TPR repeat</keyword>
<evidence type="ECO:0000256" key="2">
    <source>
        <dbReference type="ARBA" id="ARBA00022803"/>
    </source>
</evidence>
<evidence type="ECO:0000256" key="3">
    <source>
        <dbReference type="SAM" id="MobiDB-lite"/>
    </source>
</evidence>
<reference evidence="4" key="1">
    <citation type="submission" date="2021-06" db="EMBL/GenBank/DDBJ databases">
        <authorList>
            <person name="Kallberg Y."/>
            <person name="Tangrot J."/>
            <person name="Rosling A."/>
        </authorList>
    </citation>
    <scope>NUCLEOTIDE SEQUENCE</scope>
    <source>
        <strain evidence="4">AZ414A</strain>
    </source>
</reference>
<dbReference type="SMART" id="SM00028">
    <property type="entry name" value="TPR"/>
    <property type="match status" value="3"/>
</dbReference>
<proteinExistence type="predicted"/>
<evidence type="ECO:0000313" key="4">
    <source>
        <dbReference type="EMBL" id="CAG8460415.1"/>
    </source>
</evidence>
<feature type="region of interest" description="Disordered" evidence="3">
    <location>
        <begin position="182"/>
        <end position="270"/>
    </location>
</feature>
<feature type="compositionally biased region" description="Basic and acidic residues" evidence="3">
    <location>
        <begin position="182"/>
        <end position="211"/>
    </location>
</feature>
<dbReference type="AlphaFoldDB" id="A0A9N8VME9"/>
<dbReference type="PANTHER" id="PTHR11242:SF18">
    <property type="entry name" value="PEPTIDYLPROLYL ISOMERASE"/>
    <property type="match status" value="1"/>
</dbReference>
<dbReference type="InterPro" id="IPR019734">
    <property type="entry name" value="TPR_rpt"/>
</dbReference>
<dbReference type="EMBL" id="CAJVPK010000149">
    <property type="protein sequence ID" value="CAG8460415.1"/>
    <property type="molecule type" value="Genomic_DNA"/>
</dbReference>
<gene>
    <name evidence="4" type="ORF">DEBURN_LOCUS2648</name>
</gene>